<feature type="domain" description="Acyl-CoA oxidase/dehydrogenase middle" evidence="8">
    <location>
        <begin position="465"/>
        <end position="561"/>
    </location>
</feature>
<dbReference type="Pfam" id="PF02771">
    <property type="entry name" value="Acyl-CoA_dh_N"/>
    <property type="match status" value="1"/>
</dbReference>
<dbReference type="SUPFAM" id="SSF58113">
    <property type="entry name" value="Apolipoprotein A-I"/>
    <property type="match status" value="1"/>
</dbReference>
<evidence type="ECO:0000256" key="6">
    <source>
        <dbReference type="SAM" id="MobiDB-lite"/>
    </source>
</evidence>
<keyword evidence="11" id="KW-1185">Reference proteome</keyword>
<dbReference type="Gene3D" id="1.20.140.10">
    <property type="entry name" value="Butyryl-CoA Dehydrogenase, subunit A, domain 3"/>
    <property type="match status" value="1"/>
</dbReference>
<keyword evidence="5" id="KW-0175">Coiled coil</keyword>
<comment type="cofactor">
    <cofactor evidence="1">
        <name>FAD</name>
        <dbReference type="ChEBI" id="CHEBI:57692"/>
    </cofactor>
</comment>
<dbReference type="SUPFAM" id="SSF47203">
    <property type="entry name" value="Acyl-CoA dehydrogenase C-terminal domain-like"/>
    <property type="match status" value="1"/>
</dbReference>
<dbReference type="InterPro" id="IPR037069">
    <property type="entry name" value="AcylCoA_DH/ox_N_sf"/>
</dbReference>
<feature type="coiled-coil region" evidence="5">
    <location>
        <begin position="161"/>
        <end position="232"/>
    </location>
</feature>
<reference evidence="10" key="1">
    <citation type="journal article" date="2020" name="bioRxiv">
        <title>Comparative genomics of Chlamydomonas.</title>
        <authorList>
            <person name="Craig R.J."/>
            <person name="Hasan A.R."/>
            <person name="Ness R.W."/>
            <person name="Keightley P.D."/>
        </authorList>
    </citation>
    <scope>NUCLEOTIDE SEQUENCE</scope>
    <source>
        <strain evidence="10">SAG 7.73</strain>
    </source>
</reference>
<dbReference type="SUPFAM" id="SSF56645">
    <property type="entry name" value="Acyl-CoA dehydrogenase NM domain-like"/>
    <property type="match status" value="1"/>
</dbReference>
<dbReference type="InterPro" id="IPR009100">
    <property type="entry name" value="AcylCoA_DH/oxidase_NM_dom_sf"/>
</dbReference>
<evidence type="ECO:0000256" key="3">
    <source>
        <dbReference type="ARBA" id="ARBA00022630"/>
    </source>
</evidence>
<feature type="domain" description="Acyl-CoA dehydrogenase/oxidase C-terminal" evidence="7">
    <location>
        <begin position="573"/>
        <end position="712"/>
    </location>
</feature>
<evidence type="ECO:0000259" key="7">
    <source>
        <dbReference type="Pfam" id="PF00441"/>
    </source>
</evidence>
<feature type="region of interest" description="Disordered" evidence="6">
    <location>
        <begin position="318"/>
        <end position="338"/>
    </location>
</feature>
<dbReference type="InterPro" id="IPR036250">
    <property type="entry name" value="AcylCo_DH-like_C"/>
</dbReference>
<dbReference type="PANTHER" id="PTHR43831:SF1">
    <property type="entry name" value="ISOBUTYRYL-COA DEHYDROGENASE, MITOCHONDRIAL"/>
    <property type="match status" value="1"/>
</dbReference>
<evidence type="ECO:0000313" key="10">
    <source>
        <dbReference type="EMBL" id="KAG2425072.1"/>
    </source>
</evidence>
<dbReference type="Pfam" id="PF00441">
    <property type="entry name" value="Acyl-CoA_dh_1"/>
    <property type="match status" value="1"/>
</dbReference>
<dbReference type="Pfam" id="PF02770">
    <property type="entry name" value="Acyl-CoA_dh_M"/>
    <property type="match status" value="1"/>
</dbReference>
<sequence length="730" mass="74441">MSSGAAAVKAQAEALQEQGRSGLAGLDAATAHAGALAAQGREQLNGAKASAGVLQSEGQAQIDAINGQAESLAAEGKAQLDSAKAQALAQAGAMKAQAQAHLDGVKSQAGELKAKGQAQLDAAKAQAVAQADALKAQGQAHAEAAKSQALAQADAVKARALGEVEARKAQALEQAEAVKAQALAQAEAAKSQALAQADALKAEGQAQLDAAKAEALGQAEELKAEAAGMAQAALGAASSGLGKLFSGALGSMADVVAKAAEAAGLDGVAEQLASAAEKRAVAFGDSFVDDVTDAVEGAQRSLSQRFRGGVRRSLSMRNRMRFGGGGNDEGEEDDGPSALTEGLQLYAETGKQRSLRADARALVEAVAGQAEVREWRLRCSLPRSVLEAAARYGFGRLLVSKGQGGLGLTLDNTLPVFETIGAADLALAGLLAAHNAAAFLLATECTSKLHEKLLRQCKDLGSLAALAVSEAPGGSDELSTATYAEKDLSGQYYTLSGCKAWVAGAAAADVFLVLVRTGVEARRGLTLFTVTKNMPGVSVGKPQVLEGWRSTPVAPLSFNKVTVRTECLVGREGHGLEILELAQDVQRVWLAAAAAAHGEASLSAAVEAVRTHPAALLLGKSLDRPTHQLDVVKARTELQAAQFMARAAAQQLDVKAPSGPADAAAAKVFAVRAAQRAVEAAVRIRGWDGLGAAEPAHAAQSDLAAADFVAGPPDALYGRIFGEVFRMVGQ</sequence>
<dbReference type="InterPro" id="IPR006089">
    <property type="entry name" value="Acyl-CoA_DH_CS"/>
</dbReference>
<evidence type="ECO:0000259" key="9">
    <source>
        <dbReference type="Pfam" id="PF02771"/>
    </source>
</evidence>
<dbReference type="PANTHER" id="PTHR43831">
    <property type="entry name" value="ISOBUTYRYL-COA DEHYDROGENASE"/>
    <property type="match status" value="1"/>
</dbReference>
<comment type="caution">
    <text evidence="10">The sequence shown here is derived from an EMBL/GenBank/DDBJ whole genome shotgun (WGS) entry which is preliminary data.</text>
</comment>
<evidence type="ECO:0000256" key="1">
    <source>
        <dbReference type="ARBA" id="ARBA00001974"/>
    </source>
</evidence>
<dbReference type="GO" id="GO:0050660">
    <property type="term" value="F:flavin adenine dinucleotide binding"/>
    <property type="evidence" value="ECO:0007669"/>
    <property type="project" value="InterPro"/>
</dbReference>
<evidence type="ECO:0000256" key="5">
    <source>
        <dbReference type="SAM" id="Coils"/>
    </source>
</evidence>
<name>A0A835SHP0_CHLIN</name>
<dbReference type="Gene3D" id="2.40.110.10">
    <property type="entry name" value="Butyryl-CoA Dehydrogenase, subunit A, domain 2"/>
    <property type="match status" value="1"/>
</dbReference>
<dbReference type="InterPro" id="IPR046373">
    <property type="entry name" value="Acyl-CoA_Oxase/DH_mid-dom_sf"/>
</dbReference>
<comment type="similarity">
    <text evidence="2">Belongs to the acyl-CoA dehydrogenase family.</text>
</comment>
<organism evidence="10 11">
    <name type="scientific">Chlamydomonas incerta</name>
    <dbReference type="NCBI Taxonomy" id="51695"/>
    <lineage>
        <taxon>Eukaryota</taxon>
        <taxon>Viridiplantae</taxon>
        <taxon>Chlorophyta</taxon>
        <taxon>core chlorophytes</taxon>
        <taxon>Chlorophyceae</taxon>
        <taxon>CS clade</taxon>
        <taxon>Chlamydomonadales</taxon>
        <taxon>Chlamydomonadaceae</taxon>
        <taxon>Chlamydomonas</taxon>
    </lineage>
</organism>
<dbReference type="InterPro" id="IPR013786">
    <property type="entry name" value="AcylCoA_DH/ox_N"/>
</dbReference>
<dbReference type="EMBL" id="JAEHOC010000059">
    <property type="protein sequence ID" value="KAG2425072.1"/>
    <property type="molecule type" value="Genomic_DNA"/>
</dbReference>
<evidence type="ECO:0000256" key="2">
    <source>
        <dbReference type="ARBA" id="ARBA00009347"/>
    </source>
</evidence>
<dbReference type="AlphaFoldDB" id="A0A835SHP0"/>
<dbReference type="GO" id="GO:0003995">
    <property type="term" value="F:acyl-CoA dehydrogenase activity"/>
    <property type="evidence" value="ECO:0007669"/>
    <property type="project" value="InterPro"/>
</dbReference>
<feature type="domain" description="Acyl-CoA dehydrogenase/oxidase N-terminal" evidence="9">
    <location>
        <begin position="351"/>
        <end position="456"/>
    </location>
</feature>
<keyword evidence="3" id="KW-0285">Flavoprotein</keyword>
<keyword evidence="4" id="KW-0274">FAD</keyword>
<evidence type="ECO:0000313" key="11">
    <source>
        <dbReference type="Proteomes" id="UP000650467"/>
    </source>
</evidence>
<dbReference type="Proteomes" id="UP000650467">
    <property type="component" value="Unassembled WGS sequence"/>
</dbReference>
<dbReference type="InterPro" id="IPR006091">
    <property type="entry name" value="Acyl-CoA_Oxase/DH_mid-dom"/>
</dbReference>
<protein>
    <submittedName>
        <fullName evidence="10">Uncharacterized protein</fullName>
    </submittedName>
</protein>
<dbReference type="OrthoDB" id="10254877at2759"/>
<dbReference type="PROSITE" id="PS00072">
    <property type="entry name" value="ACYL_COA_DH_1"/>
    <property type="match status" value="1"/>
</dbReference>
<proteinExistence type="inferred from homology"/>
<evidence type="ECO:0000256" key="4">
    <source>
        <dbReference type="ARBA" id="ARBA00022827"/>
    </source>
</evidence>
<evidence type="ECO:0000259" key="8">
    <source>
        <dbReference type="Pfam" id="PF02770"/>
    </source>
</evidence>
<gene>
    <name evidence="10" type="ORF">HXX76_013981</name>
</gene>
<accession>A0A835SHP0</accession>
<dbReference type="InterPro" id="IPR009075">
    <property type="entry name" value="AcylCo_DH/oxidase_C"/>
</dbReference>
<dbReference type="Gene3D" id="1.10.540.10">
    <property type="entry name" value="Acyl-CoA dehydrogenase/oxidase, N-terminal domain"/>
    <property type="match status" value="1"/>
</dbReference>
<dbReference type="InterPro" id="IPR052547">
    <property type="entry name" value="Mito_Isobutyryl-CoADH"/>
</dbReference>